<name>A0A0A8XZV4_ARUDO</name>
<sequence length="26" mass="3141">MFFTLLLLVKYAQKKMVKHMLSSHFV</sequence>
<accession>A0A0A8XZV4</accession>
<proteinExistence type="predicted"/>
<evidence type="ECO:0000313" key="1">
    <source>
        <dbReference type="EMBL" id="JAD19421.1"/>
    </source>
</evidence>
<reference evidence="1" key="1">
    <citation type="submission" date="2014-09" db="EMBL/GenBank/DDBJ databases">
        <authorList>
            <person name="Magalhaes I.L.F."/>
            <person name="Oliveira U."/>
            <person name="Santos F.R."/>
            <person name="Vidigal T.H.D.A."/>
            <person name="Brescovit A.D."/>
            <person name="Santos A.J."/>
        </authorList>
    </citation>
    <scope>NUCLEOTIDE SEQUENCE</scope>
    <source>
        <tissue evidence="1">Shoot tissue taken approximately 20 cm above the soil surface</tissue>
    </source>
</reference>
<dbReference type="AlphaFoldDB" id="A0A0A8XZV4"/>
<organism evidence="1">
    <name type="scientific">Arundo donax</name>
    <name type="common">Giant reed</name>
    <name type="synonym">Donax arundinaceus</name>
    <dbReference type="NCBI Taxonomy" id="35708"/>
    <lineage>
        <taxon>Eukaryota</taxon>
        <taxon>Viridiplantae</taxon>
        <taxon>Streptophyta</taxon>
        <taxon>Embryophyta</taxon>
        <taxon>Tracheophyta</taxon>
        <taxon>Spermatophyta</taxon>
        <taxon>Magnoliopsida</taxon>
        <taxon>Liliopsida</taxon>
        <taxon>Poales</taxon>
        <taxon>Poaceae</taxon>
        <taxon>PACMAD clade</taxon>
        <taxon>Arundinoideae</taxon>
        <taxon>Arundineae</taxon>
        <taxon>Arundo</taxon>
    </lineage>
</organism>
<reference evidence="1" key="2">
    <citation type="journal article" date="2015" name="Data Brief">
        <title>Shoot transcriptome of the giant reed, Arundo donax.</title>
        <authorList>
            <person name="Barrero R.A."/>
            <person name="Guerrero F.D."/>
            <person name="Moolhuijzen P."/>
            <person name="Goolsby J.A."/>
            <person name="Tidwell J."/>
            <person name="Bellgard S.E."/>
            <person name="Bellgard M.I."/>
        </authorList>
    </citation>
    <scope>NUCLEOTIDE SEQUENCE</scope>
    <source>
        <tissue evidence="1">Shoot tissue taken approximately 20 cm above the soil surface</tissue>
    </source>
</reference>
<dbReference type="EMBL" id="GBRH01278474">
    <property type="protein sequence ID" value="JAD19421.1"/>
    <property type="molecule type" value="Transcribed_RNA"/>
</dbReference>
<protein>
    <submittedName>
        <fullName evidence="1">Uncharacterized protein</fullName>
    </submittedName>
</protein>